<feature type="region of interest" description="Disordered" evidence="1">
    <location>
        <begin position="23"/>
        <end position="43"/>
    </location>
</feature>
<dbReference type="Pfam" id="PF03732">
    <property type="entry name" value="Retrotrans_gag"/>
    <property type="match status" value="1"/>
</dbReference>
<feature type="compositionally biased region" description="Polar residues" evidence="1">
    <location>
        <begin position="491"/>
        <end position="502"/>
    </location>
</feature>
<organism evidence="3 4">
    <name type="scientific">Actinidia rufa</name>
    <dbReference type="NCBI Taxonomy" id="165716"/>
    <lineage>
        <taxon>Eukaryota</taxon>
        <taxon>Viridiplantae</taxon>
        <taxon>Streptophyta</taxon>
        <taxon>Embryophyta</taxon>
        <taxon>Tracheophyta</taxon>
        <taxon>Spermatophyta</taxon>
        <taxon>Magnoliopsida</taxon>
        <taxon>eudicotyledons</taxon>
        <taxon>Gunneridae</taxon>
        <taxon>Pentapetalae</taxon>
        <taxon>asterids</taxon>
        <taxon>Ericales</taxon>
        <taxon>Actinidiaceae</taxon>
        <taxon>Actinidia</taxon>
    </lineage>
</organism>
<feature type="region of interest" description="Disordered" evidence="1">
    <location>
        <begin position="426"/>
        <end position="533"/>
    </location>
</feature>
<evidence type="ECO:0000259" key="2">
    <source>
        <dbReference type="Pfam" id="PF03732"/>
    </source>
</evidence>
<gene>
    <name evidence="3" type="ORF">Acr_29g0000370</name>
</gene>
<proteinExistence type="predicted"/>
<evidence type="ECO:0000256" key="1">
    <source>
        <dbReference type="SAM" id="MobiDB-lite"/>
    </source>
</evidence>
<dbReference type="AlphaFoldDB" id="A0A7J0HD18"/>
<dbReference type="EMBL" id="BJWL01000029">
    <property type="protein sequence ID" value="GFZ20875.1"/>
    <property type="molecule type" value="Genomic_DNA"/>
</dbReference>
<sequence length="533" mass="59726">MELVAHDLFGGCLSPNPLDRGKTSPWNLAKSSPPSSPEPPSEYSYELAQSQSAVSFLAFGRGRALGLINLHQNPPESYLYMETIHREILSSTTPTITRYSPDGNLPNRVSYISEISFHTYPSKDLAVAPQASEAPCLGDRAILTVGCSPRFLPQQFGAICGNDSSQSSMHLHSHNLPKPSASSPPGNRSHPIGNPGQVPNLEGLHRGIHDMAKQMRVMNKNNGREGGGVLTEATISGHEISPPHKRFEIWTHRLDAINTGMNVLVTVDTLIRQTEPPFTGRILRARVSSKFKLPTQLSIYEGKIDPMDHLDSYKSLMLLQGCSDEVMCKAFSITLKGTARSWFRKLSPGTIDSFGDLSRLFIANFISCRNRQKNASHLFTIHQKETESLKDFVKRFNQAILEVEDPNDKSKADKYIAAEELAEVKRRRRGKDDLKRKEPDTRRNDYREETRYKKPDRDPKCTNNRRPRHSTSQPRVYIYRHSTLLLPKYSQKLSTKNSSNGPKRSRLTPRRGTGTNIVNSTGTTDAIPRTISN</sequence>
<comment type="caution">
    <text evidence="3">The sequence shown here is derived from an EMBL/GenBank/DDBJ whole genome shotgun (WGS) entry which is preliminary data.</text>
</comment>
<feature type="region of interest" description="Disordered" evidence="1">
    <location>
        <begin position="167"/>
        <end position="203"/>
    </location>
</feature>
<dbReference type="InterPro" id="IPR005162">
    <property type="entry name" value="Retrotrans_gag_dom"/>
</dbReference>
<protein>
    <recommendedName>
        <fullName evidence="2">Retrotransposon gag domain-containing protein</fullName>
    </recommendedName>
</protein>
<feature type="domain" description="Retrotransposon gag" evidence="2">
    <location>
        <begin position="330"/>
        <end position="414"/>
    </location>
</feature>
<name>A0A7J0HD18_9ERIC</name>
<dbReference type="PANTHER" id="PTHR33223:SF10">
    <property type="entry name" value="AMINOTRANSFERASE-LIKE PLANT MOBILE DOMAIN-CONTAINING PROTEIN"/>
    <property type="match status" value="1"/>
</dbReference>
<keyword evidence="4" id="KW-1185">Reference proteome</keyword>
<reference evidence="3 4" key="1">
    <citation type="submission" date="2019-07" db="EMBL/GenBank/DDBJ databases">
        <title>De Novo Assembly of kiwifruit Actinidia rufa.</title>
        <authorList>
            <person name="Sugita-Konishi S."/>
            <person name="Sato K."/>
            <person name="Mori E."/>
            <person name="Abe Y."/>
            <person name="Kisaki G."/>
            <person name="Hamano K."/>
            <person name="Suezawa K."/>
            <person name="Otani M."/>
            <person name="Fukuda T."/>
            <person name="Manabe T."/>
            <person name="Gomi K."/>
            <person name="Tabuchi M."/>
            <person name="Akimitsu K."/>
            <person name="Kataoka I."/>
        </authorList>
    </citation>
    <scope>NUCLEOTIDE SEQUENCE [LARGE SCALE GENOMIC DNA]</scope>
    <source>
        <strain evidence="4">cv. Fuchu</strain>
    </source>
</reference>
<dbReference type="OrthoDB" id="1752139at2759"/>
<evidence type="ECO:0000313" key="4">
    <source>
        <dbReference type="Proteomes" id="UP000585474"/>
    </source>
</evidence>
<feature type="compositionally biased region" description="Basic and acidic residues" evidence="1">
    <location>
        <begin position="430"/>
        <end position="460"/>
    </location>
</feature>
<feature type="compositionally biased region" description="Polar residues" evidence="1">
    <location>
        <begin position="513"/>
        <end position="533"/>
    </location>
</feature>
<dbReference type="PANTHER" id="PTHR33223">
    <property type="entry name" value="CCHC-TYPE DOMAIN-CONTAINING PROTEIN"/>
    <property type="match status" value="1"/>
</dbReference>
<accession>A0A7J0HD18</accession>
<evidence type="ECO:0000313" key="3">
    <source>
        <dbReference type="EMBL" id="GFZ20875.1"/>
    </source>
</evidence>
<dbReference type="Proteomes" id="UP000585474">
    <property type="component" value="Unassembled WGS sequence"/>
</dbReference>